<dbReference type="Pfam" id="PF01541">
    <property type="entry name" value="GIY-YIG"/>
    <property type="match status" value="1"/>
</dbReference>
<accession>A0A2M8KFC2</accession>
<feature type="non-terminal residue" evidence="3">
    <location>
        <position position="93"/>
    </location>
</feature>
<dbReference type="EMBL" id="PFDY01000079">
    <property type="protein sequence ID" value="PJE58621.1"/>
    <property type="molecule type" value="Genomic_DNA"/>
</dbReference>
<gene>
    <name evidence="3" type="ORF">COU83_02920</name>
</gene>
<evidence type="ECO:0000259" key="2">
    <source>
        <dbReference type="PROSITE" id="PS50164"/>
    </source>
</evidence>
<feature type="domain" description="GIY-YIG" evidence="2">
    <location>
        <begin position="1"/>
        <end position="75"/>
    </location>
</feature>
<protein>
    <recommendedName>
        <fullName evidence="2">GIY-YIG domain-containing protein</fullName>
    </recommendedName>
</protein>
<proteinExistence type="inferred from homology"/>
<dbReference type="InterPro" id="IPR000305">
    <property type="entry name" value="GIY-YIG_endonuc"/>
</dbReference>
<organism evidence="3 4">
    <name type="scientific">Candidatus Portnoybacteria bacterium CG10_big_fil_rev_8_21_14_0_10_40_22</name>
    <dbReference type="NCBI Taxonomy" id="1974814"/>
    <lineage>
        <taxon>Bacteria</taxon>
        <taxon>Candidatus Portnoyibacteriota</taxon>
    </lineage>
</organism>
<dbReference type="Gene3D" id="3.40.1440.10">
    <property type="entry name" value="GIY-YIG endonuclease"/>
    <property type="match status" value="1"/>
</dbReference>
<reference evidence="4" key="1">
    <citation type="submission" date="2017-09" db="EMBL/GenBank/DDBJ databases">
        <title>Depth-based differentiation of microbial function through sediment-hosted aquifers and enrichment of novel symbionts in the deep terrestrial subsurface.</title>
        <authorList>
            <person name="Probst A.J."/>
            <person name="Ladd B."/>
            <person name="Jarett J.K."/>
            <person name="Geller-Mcgrath D.E."/>
            <person name="Sieber C.M.K."/>
            <person name="Emerson J.B."/>
            <person name="Anantharaman K."/>
            <person name="Thomas B.C."/>
            <person name="Malmstrom R."/>
            <person name="Stieglmeier M."/>
            <person name="Klingl A."/>
            <person name="Woyke T."/>
            <person name="Ryan C.M."/>
            <person name="Banfield J.F."/>
        </authorList>
    </citation>
    <scope>NUCLEOTIDE SEQUENCE [LARGE SCALE GENOMIC DNA]</scope>
</reference>
<dbReference type="InterPro" id="IPR035901">
    <property type="entry name" value="GIY-YIG_endonuc_sf"/>
</dbReference>
<dbReference type="SUPFAM" id="SSF82771">
    <property type="entry name" value="GIY-YIG endonuclease"/>
    <property type="match status" value="1"/>
</dbReference>
<comment type="caution">
    <text evidence="3">The sequence shown here is derived from an EMBL/GenBank/DDBJ whole genome shotgun (WGS) entry which is preliminary data.</text>
</comment>
<evidence type="ECO:0000313" key="3">
    <source>
        <dbReference type="EMBL" id="PJE58621.1"/>
    </source>
</evidence>
<dbReference type="Proteomes" id="UP000231347">
    <property type="component" value="Unassembled WGS sequence"/>
</dbReference>
<evidence type="ECO:0000313" key="4">
    <source>
        <dbReference type="Proteomes" id="UP000231347"/>
    </source>
</evidence>
<dbReference type="PROSITE" id="PS50164">
    <property type="entry name" value="GIY_YIG"/>
    <property type="match status" value="1"/>
</dbReference>
<comment type="similarity">
    <text evidence="1">Belongs to the UPF0213 family.</text>
</comment>
<evidence type="ECO:0000256" key="1">
    <source>
        <dbReference type="ARBA" id="ARBA00007435"/>
    </source>
</evidence>
<sequence length="93" mass="10851">MYYVYILLLINGDLYKGSSIDLKRRMQEHKQGKVKSTNRKKPTLIYYEAYLLESDARRREGFLKTTEGRRLLKQQLRDVLGVGPPSHPTGRPV</sequence>
<dbReference type="PANTHER" id="PTHR34477:SF1">
    <property type="entry name" value="UPF0213 PROTEIN YHBQ"/>
    <property type="match status" value="1"/>
</dbReference>
<dbReference type="AlphaFoldDB" id="A0A2M8KFC2"/>
<dbReference type="InterPro" id="IPR050190">
    <property type="entry name" value="UPF0213_domain"/>
</dbReference>
<dbReference type="PANTHER" id="PTHR34477">
    <property type="entry name" value="UPF0213 PROTEIN YHBQ"/>
    <property type="match status" value="1"/>
</dbReference>
<name>A0A2M8KFC2_9BACT</name>